<gene>
    <name evidence="9" type="ORF">MGYG_04004</name>
</gene>
<keyword evidence="4 7" id="KW-1133">Transmembrane helix</keyword>
<evidence type="ECO:0000256" key="4">
    <source>
        <dbReference type="ARBA" id="ARBA00022989"/>
    </source>
</evidence>
<name>E4UUN5_ARTGP</name>
<accession>E4UUN5</accession>
<feature type="region of interest" description="Disordered" evidence="6">
    <location>
        <begin position="1"/>
        <end position="22"/>
    </location>
</feature>
<evidence type="ECO:0000256" key="6">
    <source>
        <dbReference type="SAM" id="MobiDB-lite"/>
    </source>
</evidence>
<evidence type="ECO:0000313" key="9">
    <source>
        <dbReference type="EMBL" id="EFR01002.1"/>
    </source>
</evidence>
<dbReference type="InterPro" id="IPR020846">
    <property type="entry name" value="MFS_dom"/>
</dbReference>
<comment type="subcellular location">
    <subcellularLocation>
        <location evidence="1">Membrane</location>
        <topology evidence="1">Multi-pass membrane protein</topology>
    </subcellularLocation>
</comment>
<dbReference type="PANTHER" id="PTHR23501">
    <property type="entry name" value="MAJOR FACILITATOR SUPERFAMILY"/>
    <property type="match status" value="1"/>
</dbReference>
<dbReference type="Gene3D" id="1.20.1720.10">
    <property type="entry name" value="Multidrug resistance protein D"/>
    <property type="match status" value="1"/>
</dbReference>
<feature type="transmembrane region" description="Helical" evidence="7">
    <location>
        <begin position="303"/>
        <end position="325"/>
    </location>
</feature>
<evidence type="ECO:0000256" key="7">
    <source>
        <dbReference type="SAM" id="Phobius"/>
    </source>
</evidence>
<dbReference type="VEuPathDB" id="FungiDB:MGYG_04004"/>
<dbReference type="Pfam" id="PF07690">
    <property type="entry name" value="MFS_1"/>
    <property type="match status" value="1"/>
</dbReference>
<dbReference type="Proteomes" id="UP000002669">
    <property type="component" value="Unassembled WGS sequence"/>
</dbReference>
<feature type="transmembrane region" description="Helical" evidence="7">
    <location>
        <begin position="37"/>
        <end position="63"/>
    </location>
</feature>
<feature type="compositionally biased region" description="Basic and acidic residues" evidence="6">
    <location>
        <begin position="542"/>
        <end position="553"/>
    </location>
</feature>
<dbReference type="OrthoDB" id="10021397at2759"/>
<feature type="region of interest" description="Disordered" evidence="6">
    <location>
        <begin position="542"/>
        <end position="570"/>
    </location>
</feature>
<keyword evidence="5 7" id="KW-0472">Membrane</keyword>
<sequence length="570" mass="59939">MTPKPSDNDARLAAPAEDQPIDDIDNGNDKYLTGVSLWLASISLVIPVFLSTLDATIVATAVPEIVSEFHSTLDIGWYSTAYSIANCAMLPMAGTLNTVFNIKIVFIVFLILFELGSALSGAATSSIMLIIGRAIAGMGAAGLYNGSMTMLTGAVNPKARAVQISVGTAVAASGTVFGPVIGGALTSGASWRWCFYINLPPGVITVLAMLFIRFPIRKAKDATPKTILGLVQAIDLVGFVLFAPTCVMLLLALSLGGTTYAWNSATIIGLFCGTVACCGVFLTWEHFAHEDAMIPLSLLKQSAVAFSALTIMFQFSGVVCLTYYLPIWFQTVKGITPLLSGVYQLPTIVSQTLFTVISGSMVATKGRYATPVCLIGCALTTIGAGLITTFQPDTSTAKWVGYQILLGAGRGLSLQIPLIVTQGILPPHMIPKGTSLILLSQFFGCSVFIASSQTIFSNQLVHLITERGIPNPLAVVHSGGLPATLKAMGLAHYLAEIALAYNNALVRTWYLSVVLAGCSFLVAFGMGQKPLNAGANVSNEEGTKALAEKEASTIDKPSSVPGSQGTVMEK</sequence>
<feature type="compositionally biased region" description="Polar residues" evidence="6">
    <location>
        <begin position="560"/>
        <end position="570"/>
    </location>
</feature>
<evidence type="ECO:0000259" key="8">
    <source>
        <dbReference type="PROSITE" id="PS50850"/>
    </source>
</evidence>
<dbReference type="PANTHER" id="PTHR23501:SF193">
    <property type="entry name" value="MULTIDRUG TRANSPORTER, PUTATIVE (AFU_ORTHOLOGUE AFUA_8G00940)-RELATED"/>
    <property type="match status" value="1"/>
</dbReference>
<dbReference type="Gene3D" id="1.20.1250.20">
    <property type="entry name" value="MFS general substrate transporter like domains"/>
    <property type="match status" value="1"/>
</dbReference>
<evidence type="ECO:0000256" key="2">
    <source>
        <dbReference type="ARBA" id="ARBA00007520"/>
    </source>
</evidence>
<feature type="transmembrane region" description="Helical" evidence="7">
    <location>
        <begin position="100"/>
        <end position="119"/>
    </location>
</feature>
<feature type="transmembrane region" description="Helical" evidence="7">
    <location>
        <begin position="371"/>
        <end position="390"/>
    </location>
</feature>
<dbReference type="InterPro" id="IPR036259">
    <property type="entry name" value="MFS_trans_sf"/>
</dbReference>
<comment type="similarity">
    <text evidence="2">Belongs to the major facilitator superfamily. TCR/Tet family.</text>
</comment>
<dbReference type="InterPro" id="IPR011701">
    <property type="entry name" value="MFS"/>
</dbReference>
<dbReference type="HOGENOM" id="CLU_000960_22_1_1"/>
<feature type="domain" description="Major facilitator superfamily (MFS) profile" evidence="8">
    <location>
        <begin position="40"/>
        <end position="531"/>
    </location>
</feature>
<dbReference type="SUPFAM" id="SSF103473">
    <property type="entry name" value="MFS general substrate transporter"/>
    <property type="match status" value="2"/>
</dbReference>
<dbReference type="eggNOG" id="KOG0254">
    <property type="taxonomic scope" value="Eukaryota"/>
</dbReference>
<feature type="transmembrane region" description="Helical" evidence="7">
    <location>
        <begin position="260"/>
        <end position="282"/>
    </location>
</feature>
<keyword evidence="3 7" id="KW-0812">Transmembrane</keyword>
<feature type="transmembrane region" description="Helical" evidence="7">
    <location>
        <begin position="509"/>
        <end position="527"/>
    </location>
</feature>
<dbReference type="InParanoid" id="E4UUN5"/>
<feature type="transmembrane region" description="Helical" evidence="7">
    <location>
        <begin position="190"/>
        <end position="212"/>
    </location>
</feature>
<dbReference type="GO" id="GO:0022857">
    <property type="term" value="F:transmembrane transporter activity"/>
    <property type="evidence" value="ECO:0007669"/>
    <property type="project" value="InterPro"/>
</dbReference>
<feature type="compositionally biased region" description="Basic and acidic residues" evidence="6">
    <location>
        <begin position="1"/>
        <end position="10"/>
    </location>
</feature>
<proteinExistence type="inferred from homology"/>
<feature type="transmembrane region" description="Helical" evidence="7">
    <location>
        <begin position="345"/>
        <end position="364"/>
    </location>
</feature>
<evidence type="ECO:0000256" key="3">
    <source>
        <dbReference type="ARBA" id="ARBA00022692"/>
    </source>
</evidence>
<feature type="transmembrane region" description="Helical" evidence="7">
    <location>
        <begin position="125"/>
        <end position="144"/>
    </location>
</feature>
<reference evidence="10" key="1">
    <citation type="journal article" date="2012" name="MBio">
        <title>Comparative genome analysis of Trichophyton rubrum and related dermatophytes reveals candidate genes involved in infection.</title>
        <authorList>
            <person name="Martinez D.A."/>
            <person name="Oliver B.G."/>
            <person name="Graeser Y."/>
            <person name="Goldberg J.M."/>
            <person name="Li W."/>
            <person name="Martinez-Rossi N.M."/>
            <person name="Monod M."/>
            <person name="Shelest E."/>
            <person name="Barton R.C."/>
            <person name="Birch E."/>
            <person name="Brakhage A.A."/>
            <person name="Chen Z."/>
            <person name="Gurr S.J."/>
            <person name="Heiman D."/>
            <person name="Heitman J."/>
            <person name="Kosti I."/>
            <person name="Rossi A."/>
            <person name="Saif S."/>
            <person name="Samalova M."/>
            <person name="Saunders C.W."/>
            <person name="Shea T."/>
            <person name="Summerbell R.C."/>
            <person name="Xu J."/>
            <person name="Young S."/>
            <person name="Zeng Q."/>
            <person name="Birren B.W."/>
            <person name="Cuomo C.A."/>
            <person name="White T.C."/>
        </authorList>
    </citation>
    <scope>NUCLEOTIDE SEQUENCE [LARGE SCALE GENOMIC DNA]</scope>
    <source>
        <strain evidence="10">ATCC MYA-4604 / CBS 118893</strain>
    </source>
</reference>
<dbReference type="PROSITE" id="PS50850">
    <property type="entry name" value="MFS"/>
    <property type="match status" value="1"/>
</dbReference>
<organism evidence="10">
    <name type="scientific">Arthroderma gypseum (strain ATCC MYA-4604 / CBS 118893)</name>
    <name type="common">Microsporum gypseum</name>
    <dbReference type="NCBI Taxonomy" id="535722"/>
    <lineage>
        <taxon>Eukaryota</taxon>
        <taxon>Fungi</taxon>
        <taxon>Dikarya</taxon>
        <taxon>Ascomycota</taxon>
        <taxon>Pezizomycotina</taxon>
        <taxon>Eurotiomycetes</taxon>
        <taxon>Eurotiomycetidae</taxon>
        <taxon>Onygenales</taxon>
        <taxon>Arthrodermataceae</taxon>
        <taxon>Nannizzia</taxon>
    </lineage>
</organism>
<dbReference type="GeneID" id="10029116"/>
<dbReference type="AlphaFoldDB" id="E4UUN5"/>
<evidence type="ECO:0000256" key="5">
    <source>
        <dbReference type="ARBA" id="ARBA00023136"/>
    </source>
</evidence>
<dbReference type="FunCoup" id="E4UUN5">
    <property type="interactions" value="52"/>
</dbReference>
<feature type="transmembrane region" description="Helical" evidence="7">
    <location>
        <begin position="164"/>
        <end position="184"/>
    </location>
</feature>
<dbReference type="OMA" id="IWAACNG"/>
<protein>
    <recommendedName>
        <fullName evidence="8">Major facilitator superfamily (MFS) profile domain-containing protein</fullName>
    </recommendedName>
</protein>
<dbReference type="RefSeq" id="XP_003173832.1">
    <property type="nucleotide sequence ID" value="XM_003173784.1"/>
</dbReference>
<dbReference type="GO" id="GO:0005886">
    <property type="term" value="C:plasma membrane"/>
    <property type="evidence" value="ECO:0007669"/>
    <property type="project" value="TreeGrafter"/>
</dbReference>
<feature type="transmembrane region" description="Helical" evidence="7">
    <location>
        <begin position="436"/>
        <end position="456"/>
    </location>
</feature>
<evidence type="ECO:0000256" key="1">
    <source>
        <dbReference type="ARBA" id="ARBA00004141"/>
    </source>
</evidence>
<keyword evidence="10" id="KW-1185">Reference proteome</keyword>
<dbReference type="EMBL" id="DS989824">
    <property type="protein sequence ID" value="EFR01002.1"/>
    <property type="molecule type" value="Genomic_DNA"/>
</dbReference>
<evidence type="ECO:0000313" key="10">
    <source>
        <dbReference type="Proteomes" id="UP000002669"/>
    </source>
</evidence>
<feature type="transmembrane region" description="Helical" evidence="7">
    <location>
        <begin position="233"/>
        <end position="254"/>
    </location>
</feature>